<evidence type="ECO:0000256" key="4">
    <source>
        <dbReference type="ARBA" id="ARBA00022989"/>
    </source>
</evidence>
<dbReference type="GO" id="GO:0016020">
    <property type="term" value="C:membrane"/>
    <property type="evidence" value="ECO:0007669"/>
    <property type="project" value="InterPro"/>
</dbReference>
<evidence type="ECO:0000313" key="8">
    <source>
        <dbReference type="EMBL" id="QHQ35558.1"/>
    </source>
</evidence>
<evidence type="ECO:0000256" key="3">
    <source>
        <dbReference type="ARBA" id="ARBA00022692"/>
    </source>
</evidence>
<organism evidence="8 9">
    <name type="scientific">Algicella marina</name>
    <dbReference type="NCBI Taxonomy" id="2683284"/>
    <lineage>
        <taxon>Bacteria</taxon>
        <taxon>Pseudomonadati</taxon>
        <taxon>Pseudomonadota</taxon>
        <taxon>Alphaproteobacteria</taxon>
        <taxon>Rhodobacterales</taxon>
        <taxon>Paracoccaceae</taxon>
        <taxon>Algicella</taxon>
    </lineage>
</organism>
<dbReference type="AlphaFoldDB" id="A0A6P1SYL0"/>
<keyword evidence="5" id="KW-0333">Golgi apparatus</keyword>
<evidence type="ECO:0000313" key="9">
    <source>
        <dbReference type="Proteomes" id="UP000464495"/>
    </source>
</evidence>
<dbReference type="PANTHER" id="PTHR12137:SF54">
    <property type="entry name" value="CARBOHYDRATE SULFOTRANSFERASE"/>
    <property type="match status" value="1"/>
</dbReference>
<dbReference type="KEGG" id="amaq:GO499_10380"/>
<dbReference type="RefSeq" id="WP_161862118.1">
    <property type="nucleotide sequence ID" value="NZ_CP046620.1"/>
</dbReference>
<sequence length="254" mass="28447">MAIGLYQRLKQSYPAPGVMNGAFHLWEGPDFVYVNNPKAVCTSTKFALNNAIAVITGKPYAPLTFDEVHNRENGLMKRPSDMPQETVDRLLEAPGVHRFTFVRDPLSRLVSAVASKLDPSKGRPQRARLCAHLGLSDDVTFTAEFVANVFREDAGALNLDKHWKPQVDCIAYGLMPYTMVGRSERWDADFAVITTRIFGAPIPSADTRTRFGHVTPRARHITEATPRLRRLVEEVYALDYEMLAELEAKALLCD</sequence>
<keyword evidence="9" id="KW-1185">Reference proteome</keyword>
<evidence type="ECO:0000256" key="7">
    <source>
        <dbReference type="ARBA" id="ARBA00023180"/>
    </source>
</evidence>
<evidence type="ECO:0000256" key="6">
    <source>
        <dbReference type="ARBA" id="ARBA00023136"/>
    </source>
</evidence>
<proteinExistence type="predicted"/>
<evidence type="ECO:0008006" key="10">
    <source>
        <dbReference type="Google" id="ProtNLM"/>
    </source>
</evidence>
<keyword evidence="3" id="KW-0812">Transmembrane</keyword>
<evidence type="ECO:0000256" key="1">
    <source>
        <dbReference type="ARBA" id="ARBA00004323"/>
    </source>
</evidence>
<dbReference type="Proteomes" id="UP000464495">
    <property type="component" value="Chromosome"/>
</dbReference>
<dbReference type="PANTHER" id="PTHR12137">
    <property type="entry name" value="CARBOHYDRATE SULFOTRANSFERASE"/>
    <property type="match status" value="1"/>
</dbReference>
<dbReference type="InterPro" id="IPR005331">
    <property type="entry name" value="Sulfotransferase"/>
</dbReference>
<name>A0A6P1SYL0_9RHOB</name>
<accession>A0A6P1SYL0</accession>
<evidence type="ECO:0000256" key="5">
    <source>
        <dbReference type="ARBA" id="ARBA00023034"/>
    </source>
</evidence>
<gene>
    <name evidence="8" type="ORF">GO499_10380</name>
</gene>
<protein>
    <recommendedName>
        <fullName evidence="10">Sulfotransferase family protein</fullName>
    </recommendedName>
</protein>
<keyword evidence="4" id="KW-1133">Transmembrane helix</keyword>
<keyword evidence="2" id="KW-0808">Transferase</keyword>
<dbReference type="EMBL" id="CP046620">
    <property type="protein sequence ID" value="QHQ35558.1"/>
    <property type="molecule type" value="Genomic_DNA"/>
</dbReference>
<dbReference type="GO" id="GO:0008146">
    <property type="term" value="F:sulfotransferase activity"/>
    <property type="evidence" value="ECO:0007669"/>
    <property type="project" value="InterPro"/>
</dbReference>
<dbReference type="Pfam" id="PF03567">
    <property type="entry name" value="Sulfotransfer_2"/>
    <property type="match status" value="1"/>
</dbReference>
<evidence type="ECO:0000256" key="2">
    <source>
        <dbReference type="ARBA" id="ARBA00022679"/>
    </source>
</evidence>
<comment type="subcellular location">
    <subcellularLocation>
        <location evidence="1">Golgi apparatus membrane</location>
        <topology evidence="1">Single-pass type II membrane protein</topology>
    </subcellularLocation>
</comment>
<dbReference type="GO" id="GO:0016051">
    <property type="term" value="P:carbohydrate biosynthetic process"/>
    <property type="evidence" value="ECO:0007669"/>
    <property type="project" value="InterPro"/>
</dbReference>
<dbReference type="InterPro" id="IPR018011">
    <property type="entry name" value="Carb_sulfotrans_8-10"/>
</dbReference>
<keyword evidence="7" id="KW-0325">Glycoprotein</keyword>
<keyword evidence="6" id="KW-0472">Membrane</keyword>
<reference evidence="8 9" key="1">
    <citation type="submission" date="2019-12" db="EMBL/GenBank/DDBJ databases">
        <title>Complete genome sequence of Algicella marina strain 9Alg 56(T) isolated from the red alga Tichocarpus crinitus.</title>
        <authorList>
            <person name="Kim S.-G."/>
            <person name="Nedashkovskaya O.I."/>
        </authorList>
    </citation>
    <scope>NUCLEOTIDE SEQUENCE [LARGE SCALE GENOMIC DNA]</scope>
    <source>
        <strain evidence="8 9">9Alg 56</strain>
    </source>
</reference>